<dbReference type="GO" id="GO:0050863">
    <property type="term" value="P:regulation of T cell activation"/>
    <property type="evidence" value="ECO:0007669"/>
    <property type="project" value="UniProtKB-ARBA"/>
</dbReference>
<feature type="chain" id="PRO_5035832796" evidence="12">
    <location>
        <begin position="18"/>
        <end position="584"/>
    </location>
</feature>
<dbReference type="GO" id="GO:1903037">
    <property type="term" value="P:regulation of leukocyte cell-cell adhesion"/>
    <property type="evidence" value="ECO:0007669"/>
    <property type="project" value="UniProtKB-ARBA"/>
</dbReference>
<dbReference type="PANTHER" id="PTHR24100">
    <property type="entry name" value="BUTYROPHILIN"/>
    <property type="match status" value="1"/>
</dbReference>
<gene>
    <name evidence="15" type="primary">BTN1A1</name>
    <name evidence="15" type="ORF">AMEX_G27660</name>
</gene>
<dbReference type="InterPro" id="IPR043136">
    <property type="entry name" value="B30.2/SPRY_sf"/>
</dbReference>
<evidence type="ECO:0000256" key="3">
    <source>
        <dbReference type="ARBA" id="ARBA00022692"/>
    </source>
</evidence>
<dbReference type="FunFam" id="2.60.40.10:FF:000142">
    <property type="entry name" value="V-set domain-containing T-cell activation inhibitor 1"/>
    <property type="match status" value="1"/>
</dbReference>
<keyword evidence="8" id="KW-0325">Glycoprotein</keyword>
<dbReference type="PROSITE" id="PS50188">
    <property type="entry name" value="B302_SPRY"/>
    <property type="match status" value="1"/>
</dbReference>
<keyword evidence="7" id="KW-1015">Disulfide bond</keyword>
<feature type="region of interest" description="Disordered" evidence="10">
    <location>
        <begin position="329"/>
        <end position="389"/>
    </location>
</feature>
<evidence type="ECO:0000256" key="8">
    <source>
        <dbReference type="ARBA" id="ARBA00023180"/>
    </source>
</evidence>
<name>A0A8T2KNA2_ASTMX</name>
<keyword evidence="9" id="KW-0393">Immunoglobulin domain</keyword>
<dbReference type="PRINTS" id="PR01407">
    <property type="entry name" value="BUTYPHLNCDUF"/>
</dbReference>
<evidence type="ECO:0000313" key="16">
    <source>
        <dbReference type="Proteomes" id="UP000752171"/>
    </source>
</evidence>
<comment type="caution">
    <text evidence="15">The sequence shown here is derived from an EMBL/GenBank/DDBJ whole genome shotgun (WGS) entry which is preliminary data.</text>
</comment>
<accession>A0A8T2KNA2</accession>
<evidence type="ECO:0000256" key="9">
    <source>
        <dbReference type="ARBA" id="ARBA00023319"/>
    </source>
</evidence>
<feature type="domain" description="Ig-like" evidence="14">
    <location>
        <begin position="144"/>
        <end position="232"/>
    </location>
</feature>
<reference evidence="15 16" key="1">
    <citation type="submission" date="2021-07" db="EMBL/GenBank/DDBJ databases">
        <authorList>
            <person name="Imarazene B."/>
            <person name="Zahm M."/>
            <person name="Klopp C."/>
            <person name="Cabau C."/>
            <person name="Beille S."/>
            <person name="Jouanno E."/>
            <person name="Castinel A."/>
            <person name="Lluch J."/>
            <person name="Gil L."/>
            <person name="Kuchtly C."/>
            <person name="Lopez Roques C."/>
            <person name="Donnadieu C."/>
            <person name="Parrinello H."/>
            <person name="Journot L."/>
            <person name="Du K."/>
            <person name="Schartl M."/>
            <person name="Retaux S."/>
            <person name="Guiguen Y."/>
        </authorList>
    </citation>
    <scope>NUCLEOTIDE SEQUENCE [LARGE SCALE GENOMIC DNA]</scope>
    <source>
        <strain evidence="15">Pach_M1</strain>
        <tissue evidence="15">Testis</tissue>
    </source>
</reference>
<dbReference type="GO" id="GO:0001817">
    <property type="term" value="P:regulation of cytokine production"/>
    <property type="evidence" value="ECO:0007669"/>
    <property type="project" value="TreeGrafter"/>
</dbReference>
<protein>
    <submittedName>
        <fullName evidence="15">Butyrophilin-like protein 8 isoform X1</fullName>
    </submittedName>
</protein>
<dbReference type="SMART" id="SM00409">
    <property type="entry name" value="IG"/>
    <property type="match status" value="1"/>
</dbReference>
<comment type="similarity">
    <text evidence="2">Belongs to the immunoglobulin superfamily. BTN/MOG family.</text>
</comment>
<dbReference type="Pfam" id="PF22705">
    <property type="entry name" value="C2-set_3"/>
    <property type="match status" value="1"/>
</dbReference>
<feature type="region of interest" description="Disordered" evidence="10">
    <location>
        <begin position="290"/>
        <end position="310"/>
    </location>
</feature>
<evidence type="ECO:0000256" key="2">
    <source>
        <dbReference type="ARBA" id="ARBA00007591"/>
    </source>
</evidence>
<organism evidence="15 16">
    <name type="scientific">Astyanax mexicanus</name>
    <name type="common">Blind cave fish</name>
    <name type="synonym">Astyanax fasciatus mexicanus</name>
    <dbReference type="NCBI Taxonomy" id="7994"/>
    <lineage>
        <taxon>Eukaryota</taxon>
        <taxon>Metazoa</taxon>
        <taxon>Chordata</taxon>
        <taxon>Craniata</taxon>
        <taxon>Vertebrata</taxon>
        <taxon>Euteleostomi</taxon>
        <taxon>Actinopterygii</taxon>
        <taxon>Neopterygii</taxon>
        <taxon>Teleostei</taxon>
        <taxon>Ostariophysi</taxon>
        <taxon>Characiformes</taxon>
        <taxon>Characoidei</taxon>
        <taxon>Acestrorhamphidae</taxon>
        <taxon>Acestrorhamphinae</taxon>
        <taxon>Astyanax</taxon>
    </lineage>
</organism>
<dbReference type="InterPro" id="IPR003599">
    <property type="entry name" value="Ig_sub"/>
</dbReference>
<dbReference type="InterPro" id="IPR013783">
    <property type="entry name" value="Ig-like_fold"/>
</dbReference>
<feature type="domain" description="B30.2/SPRY" evidence="13">
    <location>
        <begin position="377"/>
        <end position="575"/>
    </location>
</feature>
<dbReference type="GO" id="GO:0009897">
    <property type="term" value="C:external side of plasma membrane"/>
    <property type="evidence" value="ECO:0007669"/>
    <property type="project" value="TreeGrafter"/>
</dbReference>
<dbReference type="GO" id="GO:0050852">
    <property type="term" value="P:T cell receptor signaling pathway"/>
    <property type="evidence" value="ECO:0007669"/>
    <property type="project" value="TreeGrafter"/>
</dbReference>
<feature type="domain" description="Ig-like" evidence="14">
    <location>
        <begin position="20"/>
        <end position="134"/>
    </location>
</feature>
<dbReference type="GO" id="GO:0005102">
    <property type="term" value="F:signaling receptor binding"/>
    <property type="evidence" value="ECO:0007669"/>
    <property type="project" value="TreeGrafter"/>
</dbReference>
<dbReference type="Pfam" id="PF07686">
    <property type="entry name" value="V-set"/>
    <property type="match status" value="1"/>
</dbReference>
<feature type="transmembrane region" description="Helical" evidence="11">
    <location>
        <begin position="256"/>
        <end position="279"/>
    </location>
</feature>
<dbReference type="Gene3D" id="2.60.120.920">
    <property type="match status" value="1"/>
</dbReference>
<dbReference type="SUPFAM" id="SSF49899">
    <property type="entry name" value="Concanavalin A-like lectins/glucanases"/>
    <property type="match status" value="1"/>
</dbReference>
<evidence type="ECO:0000313" key="15">
    <source>
        <dbReference type="EMBL" id="KAG9260009.1"/>
    </source>
</evidence>
<dbReference type="Proteomes" id="UP000752171">
    <property type="component" value="Unassembled WGS sequence"/>
</dbReference>
<keyword evidence="3 11" id="KW-0812">Transmembrane</keyword>
<evidence type="ECO:0000256" key="5">
    <source>
        <dbReference type="ARBA" id="ARBA00022989"/>
    </source>
</evidence>
<dbReference type="AlphaFoldDB" id="A0A8T2KNA2"/>
<dbReference type="InterPro" id="IPR013320">
    <property type="entry name" value="ConA-like_dom_sf"/>
</dbReference>
<keyword evidence="5 11" id="KW-1133">Transmembrane helix</keyword>
<feature type="signal peptide" evidence="12">
    <location>
        <begin position="1"/>
        <end position="17"/>
    </location>
</feature>
<dbReference type="PROSITE" id="PS50835">
    <property type="entry name" value="IG_LIKE"/>
    <property type="match status" value="2"/>
</dbReference>
<dbReference type="InterPro" id="IPR003879">
    <property type="entry name" value="Butyrophylin_SPRY"/>
</dbReference>
<dbReference type="EMBL" id="JAICCE010000025">
    <property type="protein sequence ID" value="KAG9260009.1"/>
    <property type="molecule type" value="Genomic_DNA"/>
</dbReference>
<dbReference type="InterPro" id="IPR007110">
    <property type="entry name" value="Ig-like_dom"/>
</dbReference>
<dbReference type="InterPro" id="IPR053896">
    <property type="entry name" value="BTN3A2-like_Ig-C"/>
</dbReference>
<evidence type="ECO:0000256" key="4">
    <source>
        <dbReference type="ARBA" id="ARBA00022729"/>
    </source>
</evidence>
<dbReference type="Pfam" id="PF00622">
    <property type="entry name" value="SPRY"/>
    <property type="match status" value="1"/>
</dbReference>
<evidence type="ECO:0000256" key="6">
    <source>
        <dbReference type="ARBA" id="ARBA00023136"/>
    </source>
</evidence>
<evidence type="ECO:0000259" key="14">
    <source>
        <dbReference type="PROSITE" id="PS50835"/>
    </source>
</evidence>
<dbReference type="Gene3D" id="2.60.40.10">
    <property type="entry name" value="Immunoglobulins"/>
    <property type="match status" value="2"/>
</dbReference>
<evidence type="ECO:0000256" key="12">
    <source>
        <dbReference type="SAM" id="SignalP"/>
    </source>
</evidence>
<dbReference type="InterPro" id="IPR013106">
    <property type="entry name" value="Ig_V-set"/>
</dbReference>
<dbReference type="SMART" id="SM00449">
    <property type="entry name" value="SPRY"/>
    <property type="match status" value="1"/>
</dbReference>
<keyword evidence="4 12" id="KW-0732">Signal</keyword>
<feature type="compositionally biased region" description="Polar residues" evidence="10">
    <location>
        <begin position="329"/>
        <end position="359"/>
    </location>
</feature>
<evidence type="ECO:0000256" key="7">
    <source>
        <dbReference type="ARBA" id="ARBA00023157"/>
    </source>
</evidence>
<evidence type="ECO:0000256" key="1">
    <source>
        <dbReference type="ARBA" id="ARBA00004479"/>
    </source>
</evidence>
<evidence type="ECO:0000256" key="10">
    <source>
        <dbReference type="SAM" id="MobiDB-lite"/>
    </source>
</evidence>
<comment type="subcellular location">
    <subcellularLocation>
        <location evidence="1">Membrane</location>
        <topology evidence="1">Single-pass type I membrane protein</topology>
    </subcellularLocation>
</comment>
<sequence>MLVRWFWLVVFLSFCDGNDPFSVVVPRAPVYGLLGSSVTLPCSISPTLNAVNFEVLWFRPQEGHTPILFYQDLEIRKNPRNPQFQGRVSLIGGLDKGNVSVKLENIRLEDKGEYICRVEKTDEGEEWYDEATVSLQVKVERSAPVLSVSDVGGGQVNVSCESHGWTPKPSLKWTDRDGRNLKHLSTDIFTKDSEGLISVSSWLLVSLSASDWLSCSVGFSDSSSERKESRVLLYTSTGLNGSERKETEYREESWKVAFIATLTLSLLGIVGVGVYCVLLRKGLIGSKTKTTEEAPTSEVEMNPLLEKTADNRLQPLFTETQILNEVEEQQQLQPQTEDTPHQPTESTGGNNDQAPQRNQTPPPPAGQSGLEENAEANHNSSPPAAEWQQMKSVKVKITIDPEETPKFFRITHGGKMVNCTQPKENHEEYSSKIFTLCEERFSSGQQYWELKVKESYNQKLSWFVGVATEEAERIHRIPLIPQNGFWVLCYEEGNSVYIRESSVKPTPLSHISADLRTVGVFLDCDNQTLSFYNAETQSHIYTFTSVSFRTSLRPLISPGIRDKIPVHICWINNPILASGSRKTK</sequence>
<keyword evidence="6 11" id="KW-0472">Membrane</keyword>
<evidence type="ECO:0000256" key="11">
    <source>
        <dbReference type="SAM" id="Phobius"/>
    </source>
</evidence>
<dbReference type="InterPro" id="IPR050504">
    <property type="entry name" value="IgSF_BTN/MOG"/>
</dbReference>
<dbReference type="SUPFAM" id="SSF48726">
    <property type="entry name" value="Immunoglobulin"/>
    <property type="match status" value="2"/>
</dbReference>
<dbReference type="PANTHER" id="PTHR24100:SF149">
    <property type="entry name" value="BG-LIKE ANTIGEN 1-RELATED"/>
    <property type="match status" value="1"/>
</dbReference>
<proteinExistence type="inferred from homology"/>
<evidence type="ECO:0000259" key="13">
    <source>
        <dbReference type="PROSITE" id="PS50188"/>
    </source>
</evidence>
<dbReference type="SMART" id="SM00406">
    <property type="entry name" value="IGv"/>
    <property type="match status" value="1"/>
</dbReference>
<dbReference type="InterPro" id="IPR001870">
    <property type="entry name" value="B30.2/SPRY"/>
</dbReference>
<dbReference type="InterPro" id="IPR003877">
    <property type="entry name" value="SPRY_dom"/>
</dbReference>
<dbReference type="InterPro" id="IPR036179">
    <property type="entry name" value="Ig-like_dom_sf"/>
</dbReference>